<keyword evidence="3" id="KW-1185">Reference proteome</keyword>
<organism evidence="2 3">
    <name type="scientific">Cutaneotrichosporon oleaginosum</name>
    <dbReference type="NCBI Taxonomy" id="879819"/>
    <lineage>
        <taxon>Eukaryota</taxon>
        <taxon>Fungi</taxon>
        <taxon>Dikarya</taxon>
        <taxon>Basidiomycota</taxon>
        <taxon>Agaricomycotina</taxon>
        <taxon>Tremellomycetes</taxon>
        <taxon>Trichosporonales</taxon>
        <taxon>Trichosporonaceae</taxon>
        <taxon>Cutaneotrichosporon</taxon>
    </lineage>
</organism>
<evidence type="ECO:0000313" key="3">
    <source>
        <dbReference type="Proteomes" id="UP000053611"/>
    </source>
</evidence>
<dbReference type="RefSeq" id="XP_018275404.1">
    <property type="nucleotide sequence ID" value="XM_018419299.1"/>
</dbReference>
<proteinExistence type="predicted"/>
<sequence>MNGWARQRGASARSILCAPVKPRCGAHQRVTSAVAFRGWIERGPWDILCGTVKELRRPCRQDEMSRRGCGLVGLWVGFLGRGRVLVEQKDHAAPGVVQERPMWICASGCRGWLQSSPLAFNAHHRPGETDRGHKIGRRGGEGDGAWGRPRRRAWWGEDEGQRAGAGYRPCARIWRQMSITGKCSAPVKAQKKGAGVRLMMANRGGARLTLLIQDRAVERDG</sequence>
<dbReference type="EMBL" id="KQ087277">
    <property type="protein sequence ID" value="KLT38913.1"/>
    <property type="molecule type" value="Genomic_DNA"/>
</dbReference>
<reference evidence="2 3" key="1">
    <citation type="submission" date="2015-03" db="EMBL/GenBank/DDBJ databases">
        <title>Genomics and transcriptomics of the oil-accumulating basidiomycete yeast T. oleaginosus allow insights into substrate utilization and the diverse evolutionary trajectories of mating systems in fungi.</title>
        <authorList>
            <consortium name="DOE Joint Genome Institute"/>
            <person name="Kourist R."/>
            <person name="Kracht O."/>
            <person name="Bracharz F."/>
            <person name="Lipzen A."/>
            <person name="Nolan M."/>
            <person name="Ohm R."/>
            <person name="Grigoriev I."/>
            <person name="Sun S."/>
            <person name="Heitman J."/>
            <person name="Bruck T."/>
            <person name="Nowrousian M."/>
        </authorList>
    </citation>
    <scope>NUCLEOTIDE SEQUENCE [LARGE SCALE GENOMIC DNA]</scope>
    <source>
        <strain evidence="2 3">IBC0246</strain>
    </source>
</reference>
<dbReference type="Proteomes" id="UP000053611">
    <property type="component" value="Unassembled WGS sequence"/>
</dbReference>
<evidence type="ECO:0000313" key="2">
    <source>
        <dbReference type="EMBL" id="KLT38913.1"/>
    </source>
</evidence>
<accession>A0A0J0XCY3</accession>
<dbReference type="AlphaFoldDB" id="A0A0J0XCY3"/>
<protein>
    <submittedName>
        <fullName evidence="2">Uncharacterized protein</fullName>
    </submittedName>
</protein>
<evidence type="ECO:0000256" key="1">
    <source>
        <dbReference type="SAM" id="MobiDB-lite"/>
    </source>
</evidence>
<gene>
    <name evidence="2" type="ORF">CC85DRAFT_10786</name>
</gene>
<feature type="compositionally biased region" description="Basic and acidic residues" evidence="1">
    <location>
        <begin position="125"/>
        <end position="141"/>
    </location>
</feature>
<feature type="region of interest" description="Disordered" evidence="1">
    <location>
        <begin position="125"/>
        <end position="149"/>
    </location>
</feature>
<name>A0A0J0XCY3_9TREE</name>
<dbReference type="GeneID" id="28979902"/>